<dbReference type="InterPro" id="IPR051162">
    <property type="entry name" value="T4SS_component"/>
</dbReference>
<organism evidence="3 4">
    <name type="scientific">Candidatus Uhrbacteria bacterium RIFCSPLOWO2_02_FULL_48_18</name>
    <dbReference type="NCBI Taxonomy" id="1802408"/>
    <lineage>
        <taxon>Bacteria</taxon>
        <taxon>Candidatus Uhriibacteriota</taxon>
    </lineage>
</organism>
<dbReference type="SUPFAM" id="SSF52540">
    <property type="entry name" value="P-loop containing nucleoside triphosphate hydrolases"/>
    <property type="match status" value="1"/>
</dbReference>
<protein>
    <recommendedName>
        <fullName evidence="2">Type IV secretion system coupling protein TraD DNA-binding domain-containing protein</fullName>
    </recommendedName>
</protein>
<evidence type="ECO:0000259" key="2">
    <source>
        <dbReference type="Pfam" id="PF10412"/>
    </source>
</evidence>
<sequence>MGYNHDHENEVNYFAKTNFRNQMTKFGIKTDDRRRHVYVIGKTGMGKTVLLENLTLSDIYAGHGCCYVDPHGDTAEKLINYIPSWRINDVVYFNPADAEYPVGFNILEAVSERHKHLVASGMMGVFKKIWEDQWSSRMEYILNNTILALLDNQGSTLLGINRMLSDAEYRKRIVGNVTDPVVKTFWLKEFASYNEKYAQEAVAPIQNKIGQFLSASVIRNIVAQVKSSINIREIMDSGKIFIVNLSKGRIGEDSSRLLGGLLITKLQLSAMERVDQDEKERLDFYLYVDEFQNFAVDSFAGILSEARKYRLCLTIAHQYIAQLTDEVREAVFGNVGTIISFRVGSPDAKYMETEFAPRFLPEDIINLPKYNVYLKLLINGVTSQPFSAITLAPISQKTDSEDRIIKVSRERYAKERHTIEEQIMTWSGMGNMDVDTLLAEAEEKKKSDKVAAKDAKKPKFEYNCSRCNKDMVLPVELDRSRPIYCEDCIEIVREEKANKGGKGGSKPADTRNLPPKVQPKEAPPRTTSMSVGVPLVGTHAVDDHKLPDEPTISLSTLMPKTDVVVGVPLVGTHASVSETEKPKPVAPAPVVSKPQPVVAPIPPAPRPTPQVPVPVQVESKPIVVQTPVANVSESRISFDEPVRADSNISQSRPAPAVQTSSEPKPQPPVVTPRPSTPQPPRPMGNLSRTPSQSSNEGQGGEGGNGGEGEKRKRKRKRKKSGGAGSVTVENTGNVNRERVVSQLSQPGQTITLKSLQEQKRPESKPVVPQARPIENPVEKPAEKPVLKPVAGKLHIGQSIKFE</sequence>
<dbReference type="PANTHER" id="PTHR30121">
    <property type="entry name" value="UNCHARACTERIZED PROTEIN YJGR-RELATED"/>
    <property type="match status" value="1"/>
</dbReference>
<dbReference type="Gene3D" id="3.40.50.300">
    <property type="entry name" value="P-loop containing nucleotide triphosphate hydrolases"/>
    <property type="match status" value="2"/>
</dbReference>
<feature type="compositionally biased region" description="Basic residues" evidence="1">
    <location>
        <begin position="711"/>
        <end position="720"/>
    </location>
</feature>
<dbReference type="InterPro" id="IPR019476">
    <property type="entry name" value="T4SS_TraD_DNA-bd"/>
</dbReference>
<feature type="compositionally biased region" description="Gly residues" evidence="1">
    <location>
        <begin position="697"/>
        <end position="706"/>
    </location>
</feature>
<evidence type="ECO:0000313" key="4">
    <source>
        <dbReference type="Proteomes" id="UP000176593"/>
    </source>
</evidence>
<feature type="compositionally biased region" description="Polar residues" evidence="1">
    <location>
        <begin position="741"/>
        <end position="755"/>
    </location>
</feature>
<dbReference type="Pfam" id="PF10412">
    <property type="entry name" value="TrwB_AAD_bind"/>
    <property type="match status" value="1"/>
</dbReference>
<feature type="compositionally biased region" description="Pro residues" evidence="1">
    <location>
        <begin position="664"/>
        <end position="682"/>
    </location>
</feature>
<evidence type="ECO:0000313" key="3">
    <source>
        <dbReference type="EMBL" id="OGL87961.1"/>
    </source>
</evidence>
<dbReference type="EMBL" id="MGEQ01000002">
    <property type="protein sequence ID" value="OGL87961.1"/>
    <property type="molecule type" value="Genomic_DNA"/>
</dbReference>
<comment type="caution">
    <text evidence="3">The sequence shown here is derived from an EMBL/GenBank/DDBJ whole genome shotgun (WGS) entry which is preliminary data.</text>
</comment>
<evidence type="ECO:0000256" key="1">
    <source>
        <dbReference type="SAM" id="MobiDB-lite"/>
    </source>
</evidence>
<proteinExistence type="predicted"/>
<feature type="region of interest" description="Disordered" evidence="1">
    <location>
        <begin position="497"/>
        <end position="528"/>
    </location>
</feature>
<feature type="compositionally biased region" description="Basic and acidic residues" evidence="1">
    <location>
        <begin position="776"/>
        <end position="785"/>
    </location>
</feature>
<accession>A0A1F7VC03</accession>
<gene>
    <name evidence="3" type="ORF">A3I41_02530</name>
</gene>
<dbReference type="CDD" id="cd01127">
    <property type="entry name" value="TrwB_TraG_TraD_VirD4"/>
    <property type="match status" value="1"/>
</dbReference>
<reference evidence="3 4" key="1">
    <citation type="journal article" date="2016" name="Nat. Commun.">
        <title>Thousands of microbial genomes shed light on interconnected biogeochemical processes in an aquifer system.</title>
        <authorList>
            <person name="Anantharaman K."/>
            <person name="Brown C.T."/>
            <person name="Hug L.A."/>
            <person name="Sharon I."/>
            <person name="Castelle C.J."/>
            <person name="Probst A.J."/>
            <person name="Thomas B.C."/>
            <person name="Singh A."/>
            <person name="Wilkins M.J."/>
            <person name="Karaoz U."/>
            <person name="Brodie E.L."/>
            <person name="Williams K.H."/>
            <person name="Hubbard S.S."/>
            <person name="Banfield J.F."/>
        </authorList>
    </citation>
    <scope>NUCLEOTIDE SEQUENCE [LARGE SCALE GENOMIC DNA]</scope>
</reference>
<dbReference type="PANTHER" id="PTHR30121:SF11">
    <property type="entry name" value="AAA+ ATPASE DOMAIN-CONTAINING PROTEIN"/>
    <property type="match status" value="1"/>
</dbReference>
<dbReference type="Proteomes" id="UP000176593">
    <property type="component" value="Unassembled WGS sequence"/>
</dbReference>
<feature type="region of interest" description="Disordered" evidence="1">
    <location>
        <begin position="635"/>
        <end position="789"/>
    </location>
</feature>
<dbReference type="AlphaFoldDB" id="A0A1F7VC03"/>
<name>A0A1F7VC03_9BACT</name>
<feature type="domain" description="Type IV secretion system coupling protein TraD DNA-binding" evidence="2">
    <location>
        <begin position="27"/>
        <end position="342"/>
    </location>
</feature>
<feature type="compositionally biased region" description="Polar residues" evidence="1">
    <location>
        <begin position="646"/>
        <end position="662"/>
    </location>
</feature>
<dbReference type="InterPro" id="IPR027417">
    <property type="entry name" value="P-loop_NTPase"/>
</dbReference>